<dbReference type="CDD" id="cd08414">
    <property type="entry name" value="PBP2_LTTR_aromatics_like"/>
    <property type="match status" value="1"/>
</dbReference>
<evidence type="ECO:0000313" key="7">
    <source>
        <dbReference type="Proteomes" id="UP001180845"/>
    </source>
</evidence>
<dbReference type="SUPFAM" id="SSF53850">
    <property type="entry name" value="Periplasmic binding protein-like II"/>
    <property type="match status" value="1"/>
</dbReference>
<dbReference type="PANTHER" id="PTHR30346:SF0">
    <property type="entry name" value="HCA OPERON TRANSCRIPTIONAL ACTIVATOR HCAR"/>
    <property type="match status" value="1"/>
</dbReference>
<evidence type="ECO:0000256" key="3">
    <source>
        <dbReference type="ARBA" id="ARBA00023125"/>
    </source>
</evidence>
<keyword evidence="4" id="KW-0804">Transcription</keyword>
<evidence type="ECO:0000256" key="1">
    <source>
        <dbReference type="ARBA" id="ARBA00009437"/>
    </source>
</evidence>
<name>A0AAE3ZB56_9ACTN</name>
<protein>
    <submittedName>
        <fullName evidence="6">DNA-binding transcriptional LysR family regulator</fullName>
    </submittedName>
</protein>
<dbReference type="PRINTS" id="PR00039">
    <property type="entry name" value="HTHLYSR"/>
</dbReference>
<accession>A0AAE3ZB56</accession>
<dbReference type="InterPro" id="IPR036388">
    <property type="entry name" value="WH-like_DNA-bd_sf"/>
</dbReference>
<dbReference type="GO" id="GO:0003677">
    <property type="term" value="F:DNA binding"/>
    <property type="evidence" value="ECO:0007669"/>
    <property type="project" value="UniProtKB-KW"/>
</dbReference>
<proteinExistence type="inferred from homology"/>
<dbReference type="Proteomes" id="UP001180845">
    <property type="component" value="Unassembled WGS sequence"/>
</dbReference>
<dbReference type="PROSITE" id="PS50931">
    <property type="entry name" value="HTH_LYSR"/>
    <property type="match status" value="1"/>
</dbReference>
<dbReference type="SUPFAM" id="SSF46785">
    <property type="entry name" value="Winged helix' DNA-binding domain"/>
    <property type="match status" value="1"/>
</dbReference>
<dbReference type="InterPro" id="IPR036390">
    <property type="entry name" value="WH_DNA-bd_sf"/>
</dbReference>
<reference evidence="6" key="1">
    <citation type="submission" date="2023-07" db="EMBL/GenBank/DDBJ databases">
        <title>Sequencing the genomes of 1000 actinobacteria strains.</title>
        <authorList>
            <person name="Klenk H.-P."/>
        </authorList>
    </citation>
    <scope>NUCLEOTIDE SEQUENCE</scope>
    <source>
        <strain evidence="6">DSM 45977</strain>
    </source>
</reference>
<dbReference type="InterPro" id="IPR005119">
    <property type="entry name" value="LysR_subst-bd"/>
</dbReference>
<keyword evidence="2" id="KW-0805">Transcription regulation</keyword>
<keyword evidence="3 6" id="KW-0238">DNA-binding</keyword>
<dbReference type="AlphaFoldDB" id="A0AAE3ZB56"/>
<evidence type="ECO:0000256" key="2">
    <source>
        <dbReference type="ARBA" id="ARBA00023015"/>
    </source>
</evidence>
<dbReference type="Pfam" id="PF00126">
    <property type="entry name" value="HTH_1"/>
    <property type="match status" value="1"/>
</dbReference>
<dbReference type="FunFam" id="1.10.10.10:FF:000001">
    <property type="entry name" value="LysR family transcriptional regulator"/>
    <property type="match status" value="1"/>
</dbReference>
<dbReference type="RefSeq" id="WP_310269158.1">
    <property type="nucleotide sequence ID" value="NZ_JAVDXW010000001.1"/>
</dbReference>
<comment type="caution">
    <text evidence="6">The sequence shown here is derived from an EMBL/GenBank/DDBJ whole genome shotgun (WGS) entry which is preliminary data.</text>
</comment>
<organism evidence="6 7">
    <name type="scientific">Haloactinomyces albus</name>
    <dbReference type="NCBI Taxonomy" id="1352928"/>
    <lineage>
        <taxon>Bacteria</taxon>
        <taxon>Bacillati</taxon>
        <taxon>Actinomycetota</taxon>
        <taxon>Actinomycetes</taxon>
        <taxon>Actinopolysporales</taxon>
        <taxon>Actinopolysporaceae</taxon>
        <taxon>Haloactinomyces</taxon>
    </lineage>
</organism>
<dbReference type="Gene3D" id="1.10.10.10">
    <property type="entry name" value="Winged helix-like DNA-binding domain superfamily/Winged helix DNA-binding domain"/>
    <property type="match status" value="1"/>
</dbReference>
<evidence type="ECO:0000256" key="4">
    <source>
        <dbReference type="ARBA" id="ARBA00023163"/>
    </source>
</evidence>
<dbReference type="Gene3D" id="3.40.190.10">
    <property type="entry name" value="Periplasmic binding protein-like II"/>
    <property type="match status" value="2"/>
</dbReference>
<dbReference type="PANTHER" id="PTHR30346">
    <property type="entry name" value="TRANSCRIPTIONAL DUAL REGULATOR HCAR-RELATED"/>
    <property type="match status" value="1"/>
</dbReference>
<gene>
    <name evidence="6" type="ORF">JOF55_000602</name>
</gene>
<dbReference type="Pfam" id="PF03466">
    <property type="entry name" value="LysR_substrate"/>
    <property type="match status" value="1"/>
</dbReference>
<evidence type="ECO:0000313" key="6">
    <source>
        <dbReference type="EMBL" id="MDR7300421.1"/>
    </source>
</evidence>
<comment type="similarity">
    <text evidence="1">Belongs to the LysR transcriptional regulatory family.</text>
</comment>
<dbReference type="GO" id="GO:0032993">
    <property type="term" value="C:protein-DNA complex"/>
    <property type="evidence" value="ECO:0007669"/>
    <property type="project" value="TreeGrafter"/>
</dbReference>
<feature type="domain" description="HTH lysR-type" evidence="5">
    <location>
        <begin position="1"/>
        <end position="58"/>
    </location>
</feature>
<dbReference type="GO" id="GO:0003700">
    <property type="term" value="F:DNA-binding transcription factor activity"/>
    <property type="evidence" value="ECO:0007669"/>
    <property type="project" value="InterPro"/>
</dbReference>
<sequence length="310" mass="33249">MEIRWVEAFIAVAEELHFGRAAERLHMGQSPLSQTVKKLERRLGATLFERSTRAVSLTSAGHAFLPHARRIVGEMDLAQRAARATHGEVYGQVTIGFSGALNHRTLPPLTRTVRTRHPNIALTLVNRVATYDALHQLQQGSLDLAFVGLPLSAEMVCSRDIAEESLGVVLPVDHPLATADGIDLAELSGDDFVTMPLQAGSVYREIVVNACVRAGFRPRIAQEVYDPYLILSFVAAGVGVSLAPECLRSIMPAGAVFVPLVGTPPVLRTGIAWNPEHSSEALRAILAVADEVFAPADVSAEDSADVPGNA</sequence>
<keyword evidence="7" id="KW-1185">Reference proteome</keyword>
<dbReference type="EMBL" id="JAVDXW010000001">
    <property type="protein sequence ID" value="MDR7300421.1"/>
    <property type="molecule type" value="Genomic_DNA"/>
</dbReference>
<dbReference type="InterPro" id="IPR000847">
    <property type="entry name" value="LysR_HTH_N"/>
</dbReference>
<evidence type="ECO:0000259" key="5">
    <source>
        <dbReference type="PROSITE" id="PS50931"/>
    </source>
</evidence>